<dbReference type="Gene3D" id="3.80.10.10">
    <property type="entry name" value="Ribonuclease Inhibitor"/>
    <property type="match status" value="1"/>
</dbReference>
<dbReference type="PROSITE" id="PS51450">
    <property type="entry name" value="LRR"/>
    <property type="match status" value="2"/>
</dbReference>
<dbReference type="EMBL" id="JARBHB010000004">
    <property type="protein sequence ID" value="KAJ8886108.1"/>
    <property type="molecule type" value="Genomic_DNA"/>
</dbReference>
<accession>A0ABQ9HP11</accession>
<dbReference type="Pfam" id="PF13855">
    <property type="entry name" value="LRR_8"/>
    <property type="match status" value="1"/>
</dbReference>
<dbReference type="SMART" id="SM00369">
    <property type="entry name" value="LRR_TYP"/>
    <property type="match status" value="4"/>
</dbReference>
<evidence type="ECO:0000256" key="2">
    <source>
        <dbReference type="ARBA" id="ARBA00022737"/>
    </source>
</evidence>
<comment type="caution">
    <text evidence="4">The sequence shown here is derived from an EMBL/GenBank/DDBJ whole genome shotgun (WGS) entry which is preliminary data.</text>
</comment>
<dbReference type="SUPFAM" id="SSF52058">
    <property type="entry name" value="L domain-like"/>
    <property type="match status" value="1"/>
</dbReference>
<feature type="region of interest" description="Disordered" evidence="3">
    <location>
        <begin position="364"/>
        <end position="385"/>
    </location>
</feature>
<dbReference type="PANTHER" id="PTHR24366">
    <property type="entry name" value="IG(IMMUNOGLOBULIN) AND LRR(LEUCINE RICH REPEAT) DOMAINS"/>
    <property type="match status" value="1"/>
</dbReference>
<keyword evidence="1" id="KW-0433">Leucine-rich repeat</keyword>
<dbReference type="PANTHER" id="PTHR24366:SF61">
    <property type="entry name" value="LEUCINE RICH REPEAT CONTAINING 52"/>
    <property type="match status" value="1"/>
</dbReference>
<protein>
    <submittedName>
        <fullName evidence="4">Uncharacterized protein</fullName>
    </submittedName>
</protein>
<organism evidence="4 5">
    <name type="scientific">Dryococelus australis</name>
    <dbReference type="NCBI Taxonomy" id="614101"/>
    <lineage>
        <taxon>Eukaryota</taxon>
        <taxon>Metazoa</taxon>
        <taxon>Ecdysozoa</taxon>
        <taxon>Arthropoda</taxon>
        <taxon>Hexapoda</taxon>
        <taxon>Insecta</taxon>
        <taxon>Pterygota</taxon>
        <taxon>Neoptera</taxon>
        <taxon>Polyneoptera</taxon>
        <taxon>Phasmatodea</taxon>
        <taxon>Verophasmatodea</taxon>
        <taxon>Anareolatae</taxon>
        <taxon>Phasmatidae</taxon>
        <taxon>Eurycanthinae</taxon>
        <taxon>Dryococelus</taxon>
    </lineage>
</organism>
<dbReference type="InterPro" id="IPR032675">
    <property type="entry name" value="LRR_dom_sf"/>
</dbReference>
<feature type="compositionally biased region" description="Basic residues" evidence="3">
    <location>
        <begin position="374"/>
        <end position="385"/>
    </location>
</feature>
<dbReference type="InterPro" id="IPR001611">
    <property type="entry name" value="Leu-rich_rpt"/>
</dbReference>
<gene>
    <name evidence="4" type="ORF">PR048_012317</name>
</gene>
<evidence type="ECO:0000256" key="3">
    <source>
        <dbReference type="SAM" id="MobiDB-lite"/>
    </source>
</evidence>
<keyword evidence="2" id="KW-0677">Repeat</keyword>
<evidence type="ECO:0000313" key="4">
    <source>
        <dbReference type="EMBL" id="KAJ8886108.1"/>
    </source>
</evidence>
<reference evidence="4 5" key="1">
    <citation type="submission" date="2023-02" db="EMBL/GenBank/DDBJ databases">
        <title>LHISI_Scaffold_Assembly.</title>
        <authorList>
            <person name="Stuart O.P."/>
            <person name="Cleave R."/>
            <person name="Magrath M.J.L."/>
            <person name="Mikheyev A.S."/>
        </authorList>
    </citation>
    <scope>NUCLEOTIDE SEQUENCE [LARGE SCALE GENOMIC DNA]</scope>
    <source>
        <strain evidence="4">Daus_M_001</strain>
        <tissue evidence="4">Leg muscle</tissue>
    </source>
</reference>
<keyword evidence="5" id="KW-1185">Reference proteome</keyword>
<evidence type="ECO:0000256" key="1">
    <source>
        <dbReference type="ARBA" id="ARBA00022614"/>
    </source>
</evidence>
<dbReference type="Proteomes" id="UP001159363">
    <property type="component" value="Chromosome X"/>
</dbReference>
<dbReference type="Pfam" id="PF00560">
    <property type="entry name" value="LRR_1"/>
    <property type="match status" value="1"/>
</dbReference>
<sequence>MQSLQLIALDIQGFHQDSHNNNASLPSSTARSQGKYLNLQHIKILGNPNLGNRPAPVIQIAEAMKMFSNNIPLGTWSKEISVMQNNQHPNDIQAQLVILQPAVTKVNEEILPYKVYKDEQERAGMSVFSTLSNLLFLRVHSCGLKEVNWEMFTGLSKLQYLSLEKNNLLFIPDFTFYSTTNLKTLSLAHNKLLSLHSTGLAGLLDLENLDLSYNNFSHLSELSLPPFPKLQKADFRGNPIQEVFASTFEIMNATHELVVLGEQSPDRAAMNIFGNIPAKVIRLTGNMWECSCAMRDWKPAAINGRKQHAQELCQFQYDKGSACSQLTEQYVYDRTMAPRCATPIKYKNWSVFTALRKQLHCDINKHPSSTGKNTLRKNMKSTRKA</sequence>
<proteinExistence type="predicted"/>
<evidence type="ECO:0000313" key="5">
    <source>
        <dbReference type="Proteomes" id="UP001159363"/>
    </source>
</evidence>
<name>A0ABQ9HP11_9NEOP</name>
<dbReference type="InterPro" id="IPR003591">
    <property type="entry name" value="Leu-rich_rpt_typical-subtyp"/>
</dbReference>